<comment type="similarity">
    <text evidence="1">Belongs to the nitroreductase family.</text>
</comment>
<evidence type="ECO:0000313" key="5">
    <source>
        <dbReference type="Proteomes" id="UP000054851"/>
    </source>
</evidence>
<dbReference type="PANTHER" id="PTHR43673">
    <property type="entry name" value="NAD(P)H NITROREDUCTASE YDGI-RELATED"/>
    <property type="match status" value="1"/>
</dbReference>
<dbReference type="GO" id="GO:0016491">
    <property type="term" value="F:oxidoreductase activity"/>
    <property type="evidence" value="ECO:0007669"/>
    <property type="project" value="UniProtKB-KW"/>
</dbReference>
<dbReference type="InterPro" id="IPR029479">
    <property type="entry name" value="Nitroreductase"/>
</dbReference>
<dbReference type="Pfam" id="PF00881">
    <property type="entry name" value="Nitroreductase"/>
    <property type="match status" value="1"/>
</dbReference>
<dbReference type="PANTHER" id="PTHR43673:SF10">
    <property type="entry name" value="NADH DEHYDROGENASE_NAD(P)H NITROREDUCTASE XCC3605-RELATED"/>
    <property type="match status" value="1"/>
</dbReference>
<dbReference type="Gene3D" id="3.40.109.10">
    <property type="entry name" value="NADH Oxidase"/>
    <property type="match status" value="1"/>
</dbReference>
<evidence type="ECO:0000259" key="3">
    <source>
        <dbReference type="Pfam" id="PF00881"/>
    </source>
</evidence>
<dbReference type="RefSeq" id="WP_061172067.1">
    <property type="nucleotide sequence ID" value="NZ_FCOA02000045.1"/>
</dbReference>
<accession>A0A158DK82</accession>
<dbReference type="OrthoDB" id="9802510at2"/>
<protein>
    <submittedName>
        <fullName evidence="4">Nitroreductase</fullName>
    </submittedName>
</protein>
<dbReference type="CDD" id="cd02138">
    <property type="entry name" value="TdsD-like"/>
    <property type="match status" value="1"/>
</dbReference>
<keyword evidence="5" id="KW-1185">Reference proteome</keyword>
<name>A0A158DK82_9BURK</name>
<dbReference type="AlphaFoldDB" id="A0A158DK82"/>
<reference evidence="4" key="1">
    <citation type="submission" date="2016-01" db="EMBL/GenBank/DDBJ databases">
        <authorList>
            <person name="Peeters C."/>
        </authorList>
    </citation>
    <scope>NUCLEOTIDE SEQUENCE</scope>
    <source>
        <strain evidence="4">LMG 29322</strain>
    </source>
</reference>
<dbReference type="SUPFAM" id="SSF55469">
    <property type="entry name" value="FMN-dependent nitroreductase-like"/>
    <property type="match status" value="1"/>
</dbReference>
<proteinExistence type="inferred from homology"/>
<dbReference type="Proteomes" id="UP000054851">
    <property type="component" value="Unassembled WGS sequence"/>
</dbReference>
<evidence type="ECO:0000256" key="2">
    <source>
        <dbReference type="ARBA" id="ARBA00023002"/>
    </source>
</evidence>
<evidence type="ECO:0000256" key="1">
    <source>
        <dbReference type="ARBA" id="ARBA00007118"/>
    </source>
</evidence>
<feature type="domain" description="Nitroreductase" evidence="3">
    <location>
        <begin position="16"/>
        <end position="160"/>
    </location>
</feature>
<dbReference type="EMBL" id="FCOA02000045">
    <property type="protein sequence ID" value="SAK94177.1"/>
    <property type="molecule type" value="Genomic_DNA"/>
</dbReference>
<gene>
    <name evidence="4" type="ORF">AWB79_07059</name>
</gene>
<sequence length="198" mass="21931">MTTKPAPTDIDIHELIAGRWSPRAFADKPVDRAQLHRLLEAARWAPSSNNMQPWRFIAFDRHRDEAAFNRAFDTLAPSNQKWNAHVPLLVCVAAYSLTPKNEPNKTALYDTGAAAMTLVLQAHALGLATHQMGGFDRDAFRAAFSIPDEVQVIAMVAIGHFGDASQLDEALREREAAPRARKPLGETAFEGAWNKAFE</sequence>
<keyword evidence="2" id="KW-0560">Oxidoreductase</keyword>
<comment type="caution">
    <text evidence="4">The sequence shown here is derived from an EMBL/GenBank/DDBJ whole genome shotgun (WGS) entry which is preliminary data.</text>
</comment>
<organism evidence="4 5">
    <name type="scientific">Caballeronia hypogeia</name>
    <dbReference type="NCBI Taxonomy" id="1777140"/>
    <lineage>
        <taxon>Bacteria</taxon>
        <taxon>Pseudomonadati</taxon>
        <taxon>Pseudomonadota</taxon>
        <taxon>Betaproteobacteria</taxon>
        <taxon>Burkholderiales</taxon>
        <taxon>Burkholderiaceae</taxon>
        <taxon>Caballeronia</taxon>
    </lineage>
</organism>
<evidence type="ECO:0000313" key="4">
    <source>
        <dbReference type="EMBL" id="SAK94177.1"/>
    </source>
</evidence>
<dbReference type="STRING" id="1777140.AWB79_07059"/>
<dbReference type="InterPro" id="IPR000415">
    <property type="entry name" value="Nitroreductase-like"/>
</dbReference>